<dbReference type="EMBL" id="JBFXLT010000003">
    <property type="protein sequence ID" value="KAL2821984.1"/>
    <property type="molecule type" value="Genomic_DNA"/>
</dbReference>
<reference evidence="2 3" key="1">
    <citation type="submission" date="2024-07" db="EMBL/GenBank/DDBJ databases">
        <title>Section-level genome sequencing and comparative genomics of Aspergillus sections Usti and Cavernicolus.</title>
        <authorList>
            <consortium name="Lawrence Berkeley National Laboratory"/>
            <person name="Nybo J.L."/>
            <person name="Vesth T.C."/>
            <person name="Theobald S."/>
            <person name="Frisvad J.C."/>
            <person name="Larsen T.O."/>
            <person name="Kjaerboelling I."/>
            <person name="Rothschild-Mancinelli K."/>
            <person name="Lyhne E.K."/>
            <person name="Kogle M.E."/>
            <person name="Barry K."/>
            <person name="Clum A."/>
            <person name="Na H."/>
            <person name="Ledsgaard L."/>
            <person name="Lin J."/>
            <person name="Lipzen A."/>
            <person name="Kuo A."/>
            <person name="Riley R."/>
            <person name="Mondo S."/>
            <person name="Labutti K."/>
            <person name="Haridas S."/>
            <person name="Pangalinan J."/>
            <person name="Salamov A.A."/>
            <person name="Simmons B.A."/>
            <person name="Magnuson J.K."/>
            <person name="Chen J."/>
            <person name="Drula E."/>
            <person name="Henrissat B."/>
            <person name="Wiebenga A."/>
            <person name="Lubbers R.J."/>
            <person name="Gomes A.C."/>
            <person name="Makela M.R."/>
            <person name="Stajich J."/>
            <person name="Grigoriev I.V."/>
            <person name="Mortensen U.H."/>
            <person name="De Vries R.P."/>
            <person name="Baker S.E."/>
            <person name="Andersen M.R."/>
        </authorList>
    </citation>
    <scope>NUCLEOTIDE SEQUENCE [LARGE SCALE GENOMIC DNA]</scope>
    <source>
        <strain evidence="2 3">CBS 588.65</strain>
    </source>
</reference>
<keyword evidence="1" id="KW-1133">Transmembrane helix</keyword>
<name>A0ABR4I3U6_9EURO</name>
<gene>
    <name evidence="2" type="ORF">BJX63DRAFT_377681</name>
</gene>
<sequence>MAGMPSGEQSHASRHASWHIYTKLLADNGASFMAIDSRRSRRCDWERHRTPMSRISGLSWGVLHVKRYLLADLRWTQNKLSNGVTLSLFVGSLTVLFVPPGLHSALRTRR</sequence>
<protein>
    <submittedName>
        <fullName evidence="2">Uncharacterized protein</fullName>
    </submittedName>
</protein>
<feature type="transmembrane region" description="Helical" evidence="1">
    <location>
        <begin position="83"/>
        <end position="102"/>
    </location>
</feature>
<keyword evidence="1" id="KW-0472">Membrane</keyword>
<dbReference type="Proteomes" id="UP001610334">
    <property type="component" value="Unassembled WGS sequence"/>
</dbReference>
<keyword evidence="3" id="KW-1185">Reference proteome</keyword>
<evidence type="ECO:0000313" key="2">
    <source>
        <dbReference type="EMBL" id="KAL2821984.1"/>
    </source>
</evidence>
<comment type="caution">
    <text evidence="2">The sequence shown here is derived from an EMBL/GenBank/DDBJ whole genome shotgun (WGS) entry which is preliminary data.</text>
</comment>
<evidence type="ECO:0000256" key="1">
    <source>
        <dbReference type="SAM" id="Phobius"/>
    </source>
</evidence>
<organism evidence="2 3">
    <name type="scientific">Aspergillus granulosus</name>
    <dbReference type="NCBI Taxonomy" id="176169"/>
    <lineage>
        <taxon>Eukaryota</taxon>
        <taxon>Fungi</taxon>
        <taxon>Dikarya</taxon>
        <taxon>Ascomycota</taxon>
        <taxon>Pezizomycotina</taxon>
        <taxon>Eurotiomycetes</taxon>
        <taxon>Eurotiomycetidae</taxon>
        <taxon>Eurotiales</taxon>
        <taxon>Aspergillaceae</taxon>
        <taxon>Aspergillus</taxon>
        <taxon>Aspergillus subgen. Nidulantes</taxon>
    </lineage>
</organism>
<evidence type="ECO:0000313" key="3">
    <source>
        <dbReference type="Proteomes" id="UP001610334"/>
    </source>
</evidence>
<accession>A0ABR4I3U6</accession>
<keyword evidence="1" id="KW-0812">Transmembrane</keyword>
<proteinExistence type="predicted"/>